<dbReference type="AlphaFoldDB" id="A0AAE3B722"/>
<evidence type="ECO:0000313" key="3">
    <source>
        <dbReference type="Proteomes" id="UP000732193"/>
    </source>
</evidence>
<reference evidence="2 3" key="1">
    <citation type="submission" date="2021-01" db="EMBL/GenBank/DDBJ databases">
        <title>Diatom-associated Roseobacters Show Island Model of Population Structure.</title>
        <authorList>
            <person name="Qu L."/>
            <person name="Feng X."/>
            <person name="Chen Y."/>
            <person name="Li L."/>
            <person name="Wang X."/>
            <person name="Hu Z."/>
            <person name="Wang H."/>
            <person name="Luo H."/>
        </authorList>
    </citation>
    <scope>NUCLEOTIDE SEQUENCE [LARGE SCALE GENOMIC DNA]</scope>
    <source>
        <strain evidence="2 3">TR60-84</strain>
    </source>
</reference>
<name>A0AAE3B722_9RHOB</name>
<keyword evidence="3" id="KW-1185">Reference proteome</keyword>
<organism evidence="2 3">
    <name type="scientific">Sulfitobacter geojensis</name>
    <dbReference type="NCBI Taxonomy" id="1342299"/>
    <lineage>
        <taxon>Bacteria</taxon>
        <taxon>Pseudomonadati</taxon>
        <taxon>Pseudomonadota</taxon>
        <taxon>Alphaproteobacteria</taxon>
        <taxon>Rhodobacterales</taxon>
        <taxon>Roseobacteraceae</taxon>
        <taxon>Sulfitobacter</taxon>
    </lineage>
</organism>
<proteinExistence type="predicted"/>
<dbReference type="Proteomes" id="UP000732193">
    <property type="component" value="Unassembled WGS sequence"/>
</dbReference>
<dbReference type="InterPro" id="IPR027843">
    <property type="entry name" value="DUF4440"/>
</dbReference>
<dbReference type="InterPro" id="IPR032710">
    <property type="entry name" value="NTF2-like_dom_sf"/>
</dbReference>
<feature type="domain" description="DUF4440" evidence="1">
    <location>
        <begin position="13"/>
        <end position="114"/>
    </location>
</feature>
<dbReference type="EMBL" id="JAFBRM010000003">
    <property type="protein sequence ID" value="MBM1714838.1"/>
    <property type="molecule type" value="Genomic_DNA"/>
</dbReference>
<protein>
    <submittedName>
        <fullName evidence="2">Nuclear transport factor 2 family protein</fullName>
    </submittedName>
</protein>
<accession>A0AAE3B722</accession>
<dbReference type="SUPFAM" id="SSF54427">
    <property type="entry name" value="NTF2-like"/>
    <property type="match status" value="1"/>
</dbReference>
<evidence type="ECO:0000313" key="2">
    <source>
        <dbReference type="EMBL" id="MBM1714838.1"/>
    </source>
</evidence>
<dbReference type="Gene3D" id="3.10.450.50">
    <property type="match status" value="1"/>
</dbReference>
<gene>
    <name evidence="2" type="ORF">JQV55_14805</name>
</gene>
<dbReference type="RefSeq" id="WP_203242784.1">
    <property type="nucleotide sequence ID" value="NZ_JAFBRH010000003.1"/>
</dbReference>
<sequence>MTDQDITQLQQIITSYERKVWDALVAGDKAADAALLSAQFFGVYPDGFAGKQDHCGQLDHGPTVHSYHIQDARLLPLGPDHALFSYRASFRRSATANQDVMYVSSVWQRDGQEWINIFSQDTPQIERPAG</sequence>
<comment type="caution">
    <text evidence="2">The sequence shown here is derived from an EMBL/GenBank/DDBJ whole genome shotgun (WGS) entry which is preliminary data.</text>
</comment>
<evidence type="ECO:0000259" key="1">
    <source>
        <dbReference type="Pfam" id="PF14534"/>
    </source>
</evidence>
<dbReference type="Pfam" id="PF14534">
    <property type="entry name" value="DUF4440"/>
    <property type="match status" value="1"/>
</dbReference>